<dbReference type="PANTHER" id="PTHR43867">
    <property type="entry name" value="CELLULOSE SYNTHASE CATALYTIC SUBUNIT A [UDP-FORMING]"/>
    <property type="match status" value="1"/>
</dbReference>
<feature type="region of interest" description="Disordered" evidence="7">
    <location>
        <begin position="628"/>
        <end position="647"/>
    </location>
</feature>
<feature type="transmembrane region" description="Helical" evidence="8">
    <location>
        <begin position="222"/>
        <end position="244"/>
    </location>
</feature>
<evidence type="ECO:0000259" key="9">
    <source>
        <dbReference type="Pfam" id="PF13632"/>
    </source>
</evidence>
<comment type="caution">
    <text evidence="10">The sequence shown here is derived from an EMBL/GenBank/DDBJ whole genome shotgun (WGS) entry which is preliminary data.</text>
</comment>
<dbReference type="PANTHER" id="PTHR43867:SF2">
    <property type="entry name" value="CELLULOSE SYNTHASE CATALYTIC SUBUNIT A [UDP-FORMING]"/>
    <property type="match status" value="1"/>
</dbReference>
<reference evidence="10" key="1">
    <citation type="journal article" date="2014" name="Int. J. Syst. Evol. Microbiol.">
        <title>Complete genome sequence of Corynebacterium casei LMG S-19264T (=DSM 44701T), isolated from a smear-ripened cheese.</title>
        <authorList>
            <consortium name="US DOE Joint Genome Institute (JGI-PGF)"/>
            <person name="Walter F."/>
            <person name="Albersmeier A."/>
            <person name="Kalinowski J."/>
            <person name="Ruckert C."/>
        </authorList>
    </citation>
    <scope>NUCLEOTIDE SEQUENCE</scope>
    <source>
        <strain evidence="10">KCTC 42097</strain>
    </source>
</reference>
<dbReference type="EMBL" id="BMZO01000012">
    <property type="protein sequence ID" value="GHC80243.1"/>
    <property type="molecule type" value="Genomic_DNA"/>
</dbReference>
<keyword evidence="2" id="KW-0328">Glycosyltransferase</keyword>
<evidence type="ECO:0000256" key="4">
    <source>
        <dbReference type="ARBA" id="ARBA00022692"/>
    </source>
</evidence>
<name>A0A8J3DT83_9HYPH</name>
<evidence type="ECO:0000256" key="5">
    <source>
        <dbReference type="ARBA" id="ARBA00022989"/>
    </source>
</evidence>
<dbReference type="Gene3D" id="3.90.550.10">
    <property type="entry name" value="Spore Coat Polysaccharide Biosynthesis Protein SpsA, Chain A"/>
    <property type="match status" value="1"/>
</dbReference>
<dbReference type="InterPro" id="IPR050321">
    <property type="entry name" value="Glycosyltr_2/OpgH_subfam"/>
</dbReference>
<feature type="transmembrane region" description="Helical" evidence="8">
    <location>
        <begin position="195"/>
        <end position="216"/>
    </location>
</feature>
<comment type="subcellular location">
    <subcellularLocation>
        <location evidence="1">Membrane</location>
        <topology evidence="1">Multi-pass membrane protein</topology>
    </subcellularLocation>
</comment>
<evidence type="ECO:0000256" key="1">
    <source>
        <dbReference type="ARBA" id="ARBA00004141"/>
    </source>
</evidence>
<feature type="transmembrane region" description="Helical" evidence="8">
    <location>
        <begin position="591"/>
        <end position="614"/>
    </location>
</feature>
<dbReference type="InterPro" id="IPR001173">
    <property type="entry name" value="Glyco_trans_2-like"/>
</dbReference>
<evidence type="ECO:0000313" key="10">
    <source>
        <dbReference type="EMBL" id="GHC80243.1"/>
    </source>
</evidence>
<keyword evidence="11" id="KW-1185">Reference proteome</keyword>
<feature type="domain" description="Glycosyltransferase 2-like" evidence="9">
    <location>
        <begin position="353"/>
        <end position="547"/>
    </location>
</feature>
<dbReference type="InterPro" id="IPR029044">
    <property type="entry name" value="Nucleotide-diphossugar_trans"/>
</dbReference>
<feature type="transmembrane region" description="Helical" evidence="8">
    <location>
        <begin position="513"/>
        <end position="538"/>
    </location>
</feature>
<organism evidence="10 11">
    <name type="scientific">Limoniibacter endophyticus</name>
    <dbReference type="NCBI Taxonomy" id="1565040"/>
    <lineage>
        <taxon>Bacteria</taxon>
        <taxon>Pseudomonadati</taxon>
        <taxon>Pseudomonadota</taxon>
        <taxon>Alphaproteobacteria</taxon>
        <taxon>Hyphomicrobiales</taxon>
        <taxon>Bartonellaceae</taxon>
        <taxon>Limoniibacter</taxon>
    </lineage>
</organism>
<keyword evidence="5 8" id="KW-1133">Transmembrane helix</keyword>
<dbReference type="GO" id="GO:0016757">
    <property type="term" value="F:glycosyltransferase activity"/>
    <property type="evidence" value="ECO:0007669"/>
    <property type="project" value="UniProtKB-KW"/>
</dbReference>
<dbReference type="Proteomes" id="UP000641137">
    <property type="component" value="Unassembled WGS sequence"/>
</dbReference>
<keyword evidence="3" id="KW-0808">Transferase</keyword>
<keyword evidence="4 8" id="KW-0812">Transmembrane</keyword>
<evidence type="ECO:0000256" key="3">
    <source>
        <dbReference type="ARBA" id="ARBA00022679"/>
    </source>
</evidence>
<evidence type="ECO:0000256" key="8">
    <source>
        <dbReference type="SAM" id="Phobius"/>
    </source>
</evidence>
<protein>
    <recommendedName>
        <fullName evidence="9">Glycosyltransferase 2-like domain-containing protein</fullName>
    </recommendedName>
</protein>
<keyword evidence="6 8" id="KW-0472">Membrane</keyword>
<dbReference type="Pfam" id="PF13632">
    <property type="entry name" value="Glyco_trans_2_3"/>
    <property type="match status" value="1"/>
</dbReference>
<dbReference type="AlphaFoldDB" id="A0A8J3DT83"/>
<dbReference type="SUPFAM" id="SSF53448">
    <property type="entry name" value="Nucleotide-diphospho-sugar transferases"/>
    <property type="match status" value="1"/>
</dbReference>
<feature type="transmembrane region" description="Helical" evidence="8">
    <location>
        <begin position="558"/>
        <end position="579"/>
    </location>
</feature>
<proteinExistence type="predicted"/>
<dbReference type="RefSeq" id="WP_189492822.1">
    <property type="nucleotide sequence ID" value="NZ_BMZO01000012.1"/>
</dbReference>
<evidence type="ECO:0000256" key="7">
    <source>
        <dbReference type="SAM" id="MobiDB-lite"/>
    </source>
</evidence>
<evidence type="ECO:0000313" key="11">
    <source>
        <dbReference type="Proteomes" id="UP000641137"/>
    </source>
</evidence>
<dbReference type="GO" id="GO:0016020">
    <property type="term" value="C:membrane"/>
    <property type="evidence" value="ECO:0007669"/>
    <property type="project" value="UniProtKB-SubCell"/>
</dbReference>
<sequence length="647" mass="72543">MSTMQRTVLPAITPAVEEKIRAIVPVYPELGEWQALLRTLRLSEDSQAILAAQARLRKVSLLQVMRDHPAIGETVLYKAIARAAGIVYRPYPLPSDLLFSDDQASRLLRRHSCALFAPLRRGTLSIHFAMPFDVLEYPGNFARLCAMSAEVKESFCLIPPLHLRQALFIRSRDLIAHRATYDIALNTPEHSARQVVAGGQTFILCTIVLILISLSLSSAPGFWPGLHFLASSAFLVCVLLRVFAATEARAVPAPTMPELGISDDPPIYTVLIALYREADVVPQLLVALGKLVWPRERLEIKLVCEEGDHETIAAIEAQPLRSFVELIKVPRFGPQTKPKALAYALQASSGSLVVLYDAEDRPHSLQLMEAWERFRDEGPELACLQAPLDIDNRHEGTLARMFWFEYCGLFKGLLPWLAKRGLIMPLGGTSNHFRREALEKVGGWDPFNVTEDADLGVRLARHGYRCGVLSLPTLEDAPISFKDWLPQRTRWMKGWMQTWLVHMRHPLRLVRQIGLKSFILVQVLFAGMLLSAMVHPLLVFSVISTVGMAILSEDVTQYSVLIGVDIAVLSLGYVSFLLLGHRTLAPKQKRGFWKVAMMTPVYWCLLALAGWRAFFQLMRRPHHWEKTTHKPSNKLLAPSGNSLDAAE</sequence>
<gene>
    <name evidence="10" type="ORF">GCM10010136_33220</name>
</gene>
<evidence type="ECO:0000256" key="2">
    <source>
        <dbReference type="ARBA" id="ARBA00022676"/>
    </source>
</evidence>
<accession>A0A8J3DT83</accession>
<reference evidence="10" key="2">
    <citation type="submission" date="2020-09" db="EMBL/GenBank/DDBJ databases">
        <authorList>
            <person name="Sun Q."/>
            <person name="Kim S."/>
        </authorList>
    </citation>
    <scope>NUCLEOTIDE SEQUENCE</scope>
    <source>
        <strain evidence="10">KCTC 42097</strain>
    </source>
</reference>
<evidence type="ECO:0000256" key="6">
    <source>
        <dbReference type="ARBA" id="ARBA00023136"/>
    </source>
</evidence>